<evidence type="ECO:0000256" key="1">
    <source>
        <dbReference type="ARBA" id="ARBA00022980"/>
    </source>
</evidence>
<evidence type="ECO:0000313" key="4">
    <source>
        <dbReference type="EMBL" id="GAU93269.1"/>
    </source>
</evidence>
<feature type="region of interest" description="Disordered" evidence="3">
    <location>
        <begin position="152"/>
        <end position="173"/>
    </location>
</feature>
<dbReference type="OrthoDB" id="10054543at2759"/>
<dbReference type="InterPro" id="IPR001648">
    <property type="entry name" value="Ribosomal_bS18"/>
</dbReference>
<name>A0A1D1UUF0_RAMVA</name>
<dbReference type="GO" id="GO:0003735">
    <property type="term" value="F:structural constituent of ribosome"/>
    <property type="evidence" value="ECO:0007669"/>
    <property type="project" value="InterPro"/>
</dbReference>
<accession>A0A1D1UUF0</accession>
<dbReference type="InterPro" id="IPR036870">
    <property type="entry name" value="Ribosomal_bS18_sf"/>
</dbReference>
<dbReference type="Proteomes" id="UP000186922">
    <property type="component" value="Unassembled WGS sequence"/>
</dbReference>
<evidence type="ECO:0000256" key="2">
    <source>
        <dbReference type="ARBA" id="ARBA00023274"/>
    </source>
</evidence>
<dbReference type="PANTHER" id="PTHR13479:SF66">
    <property type="entry name" value="LARGE RIBOSOMAL SUBUNIT PROTEIN ML66"/>
    <property type="match status" value="1"/>
</dbReference>
<dbReference type="SUPFAM" id="SSF46911">
    <property type="entry name" value="Ribosomal protein S18"/>
    <property type="match status" value="1"/>
</dbReference>
<dbReference type="GO" id="GO:0032543">
    <property type="term" value="P:mitochondrial translation"/>
    <property type="evidence" value="ECO:0007669"/>
    <property type="project" value="TreeGrafter"/>
</dbReference>
<dbReference type="GO" id="GO:0005763">
    <property type="term" value="C:mitochondrial small ribosomal subunit"/>
    <property type="evidence" value="ECO:0007669"/>
    <property type="project" value="TreeGrafter"/>
</dbReference>
<keyword evidence="1" id="KW-0689">Ribosomal protein</keyword>
<dbReference type="AlphaFoldDB" id="A0A1D1UUF0"/>
<proteinExistence type="predicted"/>
<dbReference type="STRING" id="947166.A0A1D1UUF0"/>
<dbReference type="PANTHER" id="PTHR13479">
    <property type="entry name" value="30S RIBOSOMAL PROTEIN S18"/>
    <property type="match status" value="1"/>
</dbReference>
<evidence type="ECO:0008006" key="6">
    <source>
        <dbReference type="Google" id="ProtNLM"/>
    </source>
</evidence>
<dbReference type="Pfam" id="PF01084">
    <property type="entry name" value="Ribosomal_S18"/>
    <property type="match status" value="1"/>
</dbReference>
<dbReference type="EMBL" id="BDGG01000002">
    <property type="protein sequence ID" value="GAU93269.1"/>
    <property type="molecule type" value="Genomic_DNA"/>
</dbReference>
<dbReference type="Gene3D" id="4.10.640.10">
    <property type="entry name" value="Ribosomal protein S18"/>
    <property type="match status" value="1"/>
</dbReference>
<keyword evidence="5" id="KW-1185">Reference proteome</keyword>
<dbReference type="GO" id="GO:0070181">
    <property type="term" value="F:small ribosomal subunit rRNA binding"/>
    <property type="evidence" value="ECO:0007669"/>
    <property type="project" value="TreeGrafter"/>
</dbReference>
<keyword evidence="2" id="KW-0687">Ribonucleoprotein</keyword>
<protein>
    <recommendedName>
        <fullName evidence="6">28S ribosomal protein S18a, mitochondrial</fullName>
    </recommendedName>
</protein>
<gene>
    <name evidence="4" type="primary">RvY_05235-1</name>
    <name evidence="4" type="synonym">RvY_05235.1</name>
    <name evidence="4" type="ORF">RvY_05235</name>
</gene>
<evidence type="ECO:0000256" key="3">
    <source>
        <dbReference type="SAM" id="MobiDB-lite"/>
    </source>
</evidence>
<reference evidence="4 5" key="1">
    <citation type="journal article" date="2016" name="Nat. Commun.">
        <title>Extremotolerant tardigrade genome and improved radiotolerance of human cultured cells by tardigrade-unique protein.</title>
        <authorList>
            <person name="Hashimoto T."/>
            <person name="Horikawa D.D."/>
            <person name="Saito Y."/>
            <person name="Kuwahara H."/>
            <person name="Kozuka-Hata H."/>
            <person name="Shin-I T."/>
            <person name="Minakuchi Y."/>
            <person name="Ohishi K."/>
            <person name="Motoyama A."/>
            <person name="Aizu T."/>
            <person name="Enomoto A."/>
            <person name="Kondo K."/>
            <person name="Tanaka S."/>
            <person name="Hara Y."/>
            <person name="Koshikawa S."/>
            <person name="Sagara H."/>
            <person name="Miura T."/>
            <person name="Yokobori S."/>
            <person name="Miyagawa K."/>
            <person name="Suzuki Y."/>
            <person name="Kubo T."/>
            <person name="Oyama M."/>
            <person name="Kohara Y."/>
            <person name="Fujiyama A."/>
            <person name="Arakawa K."/>
            <person name="Katayama T."/>
            <person name="Toyoda A."/>
            <person name="Kunieda T."/>
        </authorList>
    </citation>
    <scope>NUCLEOTIDE SEQUENCE [LARGE SCALE GENOMIC DNA]</scope>
    <source>
        <strain evidence="4 5">YOKOZUNA-1</strain>
    </source>
</reference>
<comment type="caution">
    <text evidence="4">The sequence shown here is derived from an EMBL/GenBank/DDBJ whole genome shotgun (WGS) entry which is preliminary data.</text>
</comment>
<evidence type="ECO:0000313" key="5">
    <source>
        <dbReference type="Proteomes" id="UP000186922"/>
    </source>
</evidence>
<organism evidence="4 5">
    <name type="scientific">Ramazzottius varieornatus</name>
    <name type="common">Water bear</name>
    <name type="synonym">Tardigrade</name>
    <dbReference type="NCBI Taxonomy" id="947166"/>
    <lineage>
        <taxon>Eukaryota</taxon>
        <taxon>Metazoa</taxon>
        <taxon>Ecdysozoa</taxon>
        <taxon>Tardigrada</taxon>
        <taxon>Eutardigrada</taxon>
        <taxon>Parachela</taxon>
        <taxon>Hypsibioidea</taxon>
        <taxon>Ramazzottiidae</taxon>
        <taxon>Ramazzottius</taxon>
    </lineage>
</organism>
<sequence length="173" mass="19241">MASVKTFFLLAQATRTLVGGLSRTPTTALTSTRSFWMTPALRIKHIEEKEEGDVTVIEANYLDHHYDKIVVKGPNAEKGCCPLCDLNLPLKYTDVLIIQQFLKPGKGTVLHRYITGLCAYQQANIDRLAYQAGKAGLLKKVFMKSTGTKTIMPKKPGHRLPRHYAGPMTGNPR</sequence>